<dbReference type="InterPro" id="IPR047086">
    <property type="entry name" value="SF1-HH_sf"/>
</dbReference>
<dbReference type="InterPro" id="IPR022228">
    <property type="entry name" value="DUF3755"/>
</dbReference>
<proteinExistence type="predicted"/>
<sequence length="866" mass="91763">MAAKSKPSKISIFGAKAGFLIPKNKLPGSLIARSSSNAKNESPTASSSAAASSNSKSKEDNNNNSTQRNTKWGPDLTLDPAVRKSRASAYQSRLEQITKELISGSLEISENEGSISTARGSNSDGANNEKENVGMVELLELERREIIGEILHLNPGYKAPEDYKPLLKETKIPLPTKTYPGHNIIGVLMGPESNAQKRLQEETGAKIRVYGIKRTNGEKSEIHQADIGEVQGAYEDLYINVSADTHDKVDAATALIELLLTPVSINSRAIEANATVSSAVSSGGADLADLRQVQNNSSQPGFLQYQSHDAHWLSTSQANAPPIPSSEPPPSALPNNSFPLQPPGGSLSTLSYTGPPPLMNIMPRNPLPIPGPQPLVSNAQQPPLQFQANPSIGSPFGRPPGIVSPQLTPSSTLPRSVRPLQTPHASGGWLNFSSVPVQSQRPSPAFMPVRPPISVSPLVSSPQLEGAAVPSFPRQSNISTSYGTQHHPSGASFASSATMPSIPPGAPQLSPQGPSSMPVLSSPAGLTTQPPYPLPMQMRPPMATPAQMRGPPSPFPQTGPTPGMPPAGGFGVPGSGNMTAMRPPRPSSGDFTFRPLVSASPTPELGASGSQVPLFHPGNQRPPMARVEGFQRPIDMGHQGRAYATGPPHPHQHPHPHAHFGGGGFLPRNPAASVLQSAGTRGFVGAFPLPPAAVEAQRPFHVLAQAQQKPIYDPFVPSGAVMSGGPGGGGGRKRKTEDDKAEYEDLMASVGVIAIAYFVQLPFQDNESRRGKLDQVYTGKMIRGLKDNMVSSTLAANIQIQNPNNMTVENMDLFLRTNNNIRTVLKRMSETPGIMGQMPPLPVPVNEGSLNTLLQMDRMVGAYGIP</sequence>
<keyword evidence="2" id="KW-0694">RNA-binding</keyword>
<evidence type="ECO:0000259" key="4">
    <source>
        <dbReference type="Pfam" id="PF16275"/>
    </source>
</evidence>
<feature type="compositionally biased region" description="Polar residues" evidence="3">
    <location>
        <begin position="473"/>
        <end position="499"/>
    </location>
</feature>
<dbReference type="InterPro" id="IPR045071">
    <property type="entry name" value="BBP-like"/>
</dbReference>
<dbReference type="Gene3D" id="6.10.140.1790">
    <property type="match status" value="1"/>
</dbReference>
<evidence type="ECO:0000256" key="1">
    <source>
        <dbReference type="ARBA" id="ARBA00022723"/>
    </source>
</evidence>
<feature type="region of interest" description="Disordered" evidence="3">
    <location>
        <begin position="109"/>
        <end position="129"/>
    </location>
</feature>
<dbReference type="GO" id="GO:0046872">
    <property type="term" value="F:metal ion binding"/>
    <property type="evidence" value="ECO:0007669"/>
    <property type="project" value="UniProtKB-KW"/>
</dbReference>
<feature type="compositionally biased region" description="Polar residues" evidence="3">
    <location>
        <begin position="405"/>
        <end position="414"/>
    </location>
</feature>
<evidence type="ECO:0000256" key="2">
    <source>
        <dbReference type="ARBA" id="ARBA00022884"/>
    </source>
</evidence>
<dbReference type="InterPro" id="IPR036612">
    <property type="entry name" value="KH_dom_type_1_sf"/>
</dbReference>
<dbReference type="PANTHER" id="PTHR11208">
    <property type="entry name" value="RNA-BINDING PROTEIN RELATED"/>
    <property type="match status" value="1"/>
</dbReference>
<organism evidence="6">
    <name type="scientific">Oryza sativa subsp. japonica</name>
    <name type="common">Rice</name>
    <dbReference type="NCBI Taxonomy" id="39947"/>
    <lineage>
        <taxon>Eukaryota</taxon>
        <taxon>Viridiplantae</taxon>
        <taxon>Streptophyta</taxon>
        <taxon>Embryophyta</taxon>
        <taxon>Tracheophyta</taxon>
        <taxon>Spermatophyta</taxon>
        <taxon>Magnoliopsida</taxon>
        <taxon>Liliopsida</taxon>
        <taxon>Poales</taxon>
        <taxon>Poaceae</taxon>
        <taxon>BOP clade</taxon>
        <taxon>Oryzoideae</taxon>
        <taxon>Oryzeae</taxon>
        <taxon>Oryzinae</taxon>
        <taxon>Oryza</taxon>
        <taxon>Oryza sativa</taxon>
    </lineage>
</organism>
<dbReference type="EMBL" id="CM000145">
    <property type="protein sequence ID" value="EEE67889.1"/>
    <property type="molecule type" value="Genomic_DNA"/>
</dbReference>
<evidence type="ECO:0000256" key="3">
    <source>
        <dbReference type="SAM" id="MobiDB-lite"/>
    </source>
</evidence>
<feature type="compositionally biased region" description="Pro residues" evidence="3">
    <location>
        <begin position="551"/>
        <end position="565"/>
    </location>
</feature>
<dbReference type="GO" id="GO:0003723">
    <property type="term" value="F:RNA binding"/>
    <property type="evidence" value="ECO:0007669"/>
    <property type="project" value="UniProtKB-KW"/>
</dbReference>
<dbReference type="InterPro" id="IPR055256">
    <property type="entry name" value="KH_1_KHDC4/BBP-like"/>
</dbReference>
<dbReference type="Gene3D" id="3.30.1370.10">
    <property type="entry name" value="K Homology domain, type 1"/>
    <property type="match status" value="1"/>
</dbReference>
<protein>
    <submittedName>
        <fullName evidence="6">Uncharacterized protein</fullName>
    </submittedName>
</protein>
<dbReference type="Proteomes" id="UP000007752">
    <property type="component" value="Chromosome 8"/>
</dbReference>
<feature type="compositionally biased region" description="Polar residues" evidence="3">
    <location>
        <begin position="509"/>
        <end position="529"/>
    </location>
</feature>
<reference evidence="6" key="1">
    <citation type="journal article" date="2005" name="PLoS Biol.">
        <title>The genomes of Oryza sativa: a history of duplications.</title>
        <authorList>
            <person name="Yu J."/>
            <person name="Wang J."/>
            <person name="Lin W."/>
            <person name="Li S."/>
            <person name="Li H."/>
            <person name="Zhou J."/>
            <person name="Ni P."/>
            <person name="Dong W."/>
            <person name="Hu S."/>
            <person name="Zeng C."/>
            <person name="Zhang J."/>
            <person name="Zhang Y."/>
            <person name="Li R."/>
            <person name="Xu Z."/>
            <person name="Li S."/>
            <person name="Li X."/>
            <person name="Zheng H."/>
            <person name="Cong L."/>
            <person name="Lin L."/>
            <person name="Yin J."/>
            <person name="Geng J."/>
            <person name="Li G."/>
            <person name="Shi J."/>
            <person name="Liu J."/>
            <person name="Lv H."/>
            <person name="Li J."/>
            <person name="Wang J."/>
            <person name="Deng Y."/>
            <person name="Ran L."/>
            <person name="Shi X."/>
            <person name="Wang X."/>
            <person name="Wu Q."/>
            <person name="Li C."/>
            <person name="Ren X."/>
            <person name="Wang J."/>
            <person name="Wang X."/>
            <person name="Li D."/>
            <person name="Liu D."/>
            <person name="Zhang X."/>
            <person name="Ji Z."/>
            <person name="Zhao W."/>
            <person name="Sun Y."/>
            <person name="Zhang Z."/>
            <person name="Bao J."/>
            <person name="Han Y."/>
            <person name="Dong L."/>
            <person name="Ji J."/>
            <person name="Chen P."/>
            <person name="Wu S."/>
            <person name="Liu J."/>
            <person name="Xiao Y."/>
            <person name="Bu D."/>
            <person name="Tan J."/>
            <person name="Yang L."/>
            <person name="Ye C."/>
            <person name="Zhang J."/>
            <person name="Xu J."/>
            <person name="Zhou Y."/>
            <person name="Yu Y."/>
            <person name="Zhang B."/>
            <person name="Zhuang S."/>
            <person name="Wei H."/>
            <person name="Liu B."/>
            <person name="Lei M."/>
            <person name="Yu H."/>
            <person name="Li Y."/>
            <person name="Xu H."/>
            <person name="Wei S."/>
            <person name="He X."/>
            <person name="Fang L."/>
            <person name="Zhang Z."/>
            <person name="Zhang Y."/>
            <person name="Huang X."/>
            <person name="Su Z."/>
            <person name="Tong W."/>
            <person name="Li J."/>
            <person name="Tong Z."/>
            <person name="Li S."/>
            <person name="Ye J."/>
            <person name="Wang L."/>
            <person name="Fang L."/>
            <person name="Lei T."/>
            <person name="Chen C."/>
            <person name="Chen H."/>
            <person name="Xu Z."/>
            <person name="Li H."/>
            <person name="Huang H."/>
            <person name="Zhang F."/>
            <person name="Xu H."/>
            <person name="Li N."/>
            <person name="Zhao C."/>
            <person name="Li S."/>
            <person name="Dong L."/>
            <person name="Huang Y."/>
            <person name="Li L."/>
            <person name="Xi Y."/>
            <person name="Qi Q."/>
            <person name="Li W."/>
            <person name="Zhang B."/>
            <person name="Hu W."/>
            <person name="Zhang Y."/>
            <person name="Tian X."/>
            <person name="Jiao Y."/>
            <person name="Liang X."/>
            <person name="Jin J."/>
            <person name="Gao L."/>
            <person name="Zheng W."/>
            <person name="Hao B."/>
            <person name="Liu S."/>
            <person name="Wang W."/>
            <person name="Yuan L."/>
            <person name="Cao M."/>
            <person name="McDermott J."/>
            <person name="Samudrala R."/>
            <person name="Wang J."/>
            <person name="Wong G.K."/>
            <person name="Yang H."/>
        </authorList>
    </citation>
    <scope>NUCLEOTIDE SEQUENCE [LARGE SCALE GENOMIC DNA]</scope>
</reference>
<feature type="domain" description="KHDC4/BBP-like KH-domain type I" evidence="5">
    <location>
        <begin position="179"/>
        <end position="260"/>
    </location>
</feature>
<dbReference type="Pfam" id="PF12579">
    <property type="entry name" value="DUF3755"/>
    <property type="match status" value="1"/>
</dbReference>
<name>B9FYM2_ORYSJ</name>
<gene>
    <name evidence="6" type="ORF">OsJ_25716</name>
</gene>
<dbReference type="SUPFAM" id="SSF54791">
    <property type="entry name" value="Eukaryotic type KH-domain (KH-domain type I)"/>
    <property type="match status" value="1"/>
</dbReference>
<dbReference type="Pfam" id="PF22675">
    <property type="entry name" value="KH-I_KHDC4-BBP"/>
    <property type="match status" value="1"/>
</dbReference>
<accession>B9FYM2</accession>
<dbReference type="Pfam" id="PF16275">
    <property type="entry name" value="SF1-HH"/>
    <property type="match status" value="1"/>
</dbReference>
<feature type="domain" description="Splicing factor 1 helix-hairpin" evidence="4">
    <location>
        <begin position="61"/>
        <end position="164"/>
    </location>
</feature>
<feature type="region of interest" description="Disordered" evidence="3">
    <location>
        <begin position="29"/>
        <end position="84"/>
    </location>
</feature>
<feature type="region of interest" description="Disordered" evidence="3">
    <location>
        <begin position="466"/>
        <end position="609"/>
    </location>
</feature>
<keyword evidence="1" id="KW-0479">Metal-binding</keyword>
<evidence type="ECO:0000313" key="6">
    <source>
        <dbReference type="EMBL" id="EEE67889.1"/>
    </source>
</evidence>
<dbReference type="PANTHER" id="PTHR11208:SF98">
    <property type="entry name" value="RNA-BINDING KH DOMAIN-CONTAINING PROTEIN"/>
    <property type="match status" value="1"/>
</dbReference>
<feature type="region of interest" description="Disordered" evidence="3">
    <location>
        <begin position="404"/>
        <end position="424"/>
    </location>
</feature>
<feature type="region of interest" description="Disordered" evidence="3">
    <location>
        <begin position="315"/>
        <end position="374"/>
    </location>
</feature>
<reference evidence="6" key="2">
    <citation type="submission" date="2008-12" db="EMBL/GenBank/DDBJ databases">
        <title>Improved gene annotation of the rice (Oryza sativa) genomes.</title>
        <authorList>
            <person name="Wang J."/>
            <person name="Li R."/>
            <person name="Fan W."/>
            <person name="Huang Q."/>
            <person name="Zhang J."/>
            <person name="Zhou Y."/>
            <person name="Hu Y."/>
            <person name="Zi S."/>
            <person name="Li J."/>
            <person name="Ni P."/>
            <person name="Zheng H."/>
            <person name="Zhang Y."/>
            <person name="Zhao M."/>
            <person name="Hao Q."/>
            <person name="McDermott J."/>
            <person name="Samudrala R."/>
            <person name="Kristiansen K."/>
            <person name="Wong G.K.-S."/>
        </authorList>
    </citation>
    <scope>NUCLEOTIDE SEQUENCE</scope>
</reference>
<dbReference type="InterPro" id="IPR032570">
    <property type="entry name" value="SF1-HH"/>
</dbReference>
<feature type="compositionally biased region" description="Low complexity" evidence="3">
    <location>
        <begin position="40"/>
        <end position="55"/>
    </location>
</feature>
<dbReference type="AlphaFoldDB" id="B9FYM2"/>
<feature type="compositionally biased region" description="Pro residues" evidence="3">
    <location>
        <begin position="321"/>
        <end position="332"/>
    </location>
</feature>
<feature type="compositionally biased region" description="Polar residues" evidence="3">
    <location>
        <begin position="109"/>
        <end position="126"/>
    </location>
</feature>
<evidence type="ECO:0000259" key="5">
    <source>
        <dbReference type="Pfam" id="PF22675"/>
    </source>
</evidence>